<feature type="transmembrane region" description="Helical" evidence="8">
    <location>
        <begin position="101"/>
        <end position="134"/>
    </location>
</feature>
<organism evidence="10 11">
    <name type="scientific">Kineothrix sedimenti</name>
    <dbReference type="NCBI Taxonomy" id="3123317"/>
    <lineage>
        <taxon>Bacteria</taxon>
        <taxon>Bacillati</taxon>
        <taxon>Bacillota</taxon>
        <taxon>Clostridia</taxon>
        <taxon>Lachnospirales</taxon>
        <taxon>Lachnospiraceae</taxon>
        <taxon>Kineothrix</taxon>
    </lineage>
</organism>
<dbReference type="PANTHER" id="PTHR30413:SF10">
    <property type="entry name" value="CAPSULE POLYSACCHARIDE EXPORT INNER-MEMBRANE PROTEIN CTRC"/>
    <property type="match status" value="1"/>
</dbReference>
<evidence type="ECO:0000256" key="1">
    <source>
        <dbReference type="ARBA" id="ARBA00004651"/>
    </source>
</evidence>
<dbReference type="Proteomes" id="UP001451571">
    <property type="component" value="Chromosome"/>
</dbReference>
<protein>
    <recommendedName>
        <fullName evidence="8">Transport permease protein</fullName>
    </recommendedName>
</protein>
<feature type="transmembrane region" description="Helical" evidence="8">
    <location>
        <begin position="63"/>
        <end position="80"/>
    </location>
</feature>
<dbReference type="PANTHER" id="PTHR30413">
    <property type="entry name" value="INNER MEMBRANE TRANSPORT PERMEASE"/>
    <property type="match status" value="1"/>
</dbReference>
<feature type="transmembrane region" description="Helical" evidence="8">
    <location>
        <begin position="176"/>
        <end position="192"/>
    </location>
</feature>
<dbReference type="PROSITE" id="PS51012">
    <property type="entry name" value="ABC_TM2"/>
    <property type="match status" value="1"/>
</dbReference>
<proteinExistence type="inferred from homology"/>
<keyword evidence="7 8" id="KW-0472">Membrane</keyword>
<keyword evidence="4 8" id="KW-1003">Cell membrane</keyword>
<evidence type="ECO:0000256" key="4">
    <source>
        <dbReference type="ARBA" id="ARBA00022475"/>
    </source>
</evidence>
<dbReference type="InterPro" id="IPR047817">
    <property type="entry name" value="ABC2_TM_bact-type"/>
</dbReference>
<name>A0ABZ3EVF9_9FIRM</name>
<evidence type="ECO:0000256" key="3">
    <source>
        <dbReference type="ARBA" id="ARBA00022448"/>
    </source>
</evidence>
<evidence type="ECO:0000256" key="8">
    <source>
        <dbReference type="RuleBase" id="RU361157"/>
    </source>
</evidence>
<evidence type="ECO:0000256" key="2">
    <source>
        <dbReference type="ARBA" id="ARBA00007783"/>
    </source>
</evidence>
<keyword evidence="5 8" id="KW-0812">Transmembrane</keyword>
<comment type="subcellular location">
    <subcellularLocation>
        <location evidence="1 8">Cell membrane</location>
        <topology evidence="1 8">Multi-pass membrane protein</topology>
    </subcellularLocation>
</comment>
<feature type="domain" description="ABC transmembrane type-2" evidence="9">
    <location>
        <begin position="32"/>
        <end position="255"/>
    </location>
</feature>
<dbReference type="RefSeq" id="WP_342757079.1">
    <property type="nucleotide sequence ID" value="NZ_CP146256.1"/>
</dbReference>
<evidence type="ECO:0000256" key="7">
    <source>
        <dbReference type="ARBA" id="ARBA00023136"/>
    </source>
</evidence>
<keyword evidence="3 8" id="KW-0813">Transport</keyword>
<sequence>MIRQIKDIINRRQLILTLAASDFKKRFIGSYLGVFWIFMQPIVSIVIYYFVFQIGFKSNPVENMPYVLWLMPGIIPWFFFNDTLQSGVSTLSSYKHLVKKMVFRIDILPLIKVVSSLFIHFIFIFILMLVFLIFGESPSVWWLQTIYYLICNIMLVTGLVYLTSAINVFVKDTNQIVSIFLQFGFWIAPIMWDISRMPEEIHWILRLNPFTYIVDGFRDCFVYHVGFWTKPYMALYFWIFTLVIFMGGVKLFKKMEPHFADVL</sequence>
<evidence type="ECO:0000259" key="9">
    <source>
        <dbReference type="PROSITE" id="PS51012"/>
    </source>
</evidence>
<keyword evidence="11" id="KW-1185">Reference proteome</keyword>
<feature type="transmembrane region" description="Helical" evidence="8">
    <location>
        <begin position="233"/>
        <end position="252"/>
    </location>
</feature>
<evidence type="ECO:0000256" key="6">
    <source>
        <dbReference type="ARBA" id="ARBA00022989"/>
    </source>
</evidence>
<comment type="similarity">
    <text evidence="2 8">Belongs to the ABC-2 integral membrane protein family.</text>
</comment>
<feature type="transmembrane region" description="Helical" evidence="8">
    <location>
        <begin position="146"/>
        <end position="169"/>
    </location>
</feature>
<dbReference type="EMBL" id="CP146256">
    <property type="protein sequence ID" value="XAH73475.1"/>
    <property type="molecule type" value="Genomic_DNA"/>
</dbReference>
<evidence type="ECO:0000313" key="11">
    <source>
        <dbReference type="Proteomes" id="UP001451571"/>
    </source>
</evidence>
<gene>
    <name evidence="10" type="ORF">V6984_18535</name>
</gene>
<dbReference type="Pfam" id="PF01061">
    <property type="entry name" value="ABC2_membrane"/>
    <property type="match status" value="1"/>
</dbReference>
<evidence type="ECO:0000313" key="10">
    <source>
        <dbReference type="EMBL" id="XAH73475.1"/>
    </source>
</evidence>
<accession>A0ABZ3EVF9</accession>
<keyword evidence="6 8" id="KW-1133">Transmembrane helix</keyword>
<dbReference type="InterPro" id="IPR013525">
    <property type="entry name" value="ABC2_TM"/>
</dbReference>
<feature type="transmembrane region" description="Helical" evidence="8">
    <location>
        <begin position="31"/>
        <end position="51"/>
    </location>
</feature>
<reference evidence="10 11" key="1">
    <citation type="submission" date="2024-02" db="EMBL/GenBank/DDBJ databases">
        <title>Bacterial strain from lacustrine sediment.</title>
        <authorList>
            <person name="Petit C."/>
            <person name="Fadhlaoui K."/>
        </authorList>
    </citation>
    <scope>NUCLEOTIDE SEQUENCE [LARGE SCALE GENOMIC DNA]</scope>
    <source>
        <strain evidence="10 11">IPX-CK</strain>
    </source>
</reference>
<evidence type="ECO:0000256" key="5">
    <source>
        <dbReference type="ARBA" id="ARBA00022692"/>
    </source>
</evidence>